<evidence type="ECO:0000256" key="7">
    <source>
        <dbReference type="RuleBase" id="RU363032"/>
    </source>
</evidence>
<dbReference type="InterPro" id="IPR035906">
    <property type="entry name" value="MetI-like_sf"/>
</dbReference>
<keyword evidence="10" id="KW-1185">Reference proteome</keyword>
<dbReference type="CDD" id="cd06261">
    <property type="entry name" value="TM_PBP2"/>
    <property type="match status" value="1"/>
</dbReference>
<dbReference type="STRING" id="1963862.B4O97_08260"/>
<dbReference type="SUPFAM" id="SSF161098">
    <property type="entry name" value="MetI-like"/>
    <property type="match status" value="1"/>
</dbReference>
<evidence type="ECO:0000313" key="10">
    <source>
        <dbReference type="Proteomes" id="UP000192343"/>
    </source>
</evidence>
<feature type="transmembrane region" description="Helical" evidence="7">
    <location>
        <begin position="305"/>
        <end position="328"/>
    </location>
</feature>
<comment type="caution">
    <text evidence="9">The sequence shown here is derived from an EMBL/GenBank/DDBJ whole genome shotgun (WGS) entry which is preliminary data.</text>
</comment>
<dbReference type="Gene3D" id="1.10.3720.10">
    <property type="entry name" value="MetI-like"/>
    <property type="match status" value="1"/>
</dbReference>
<dbReference type="GO" id="GO:0005886">
    <property type="term" value="C:plasma membrane"/>
    <property type="evidence" value="ECO:0007669"/>
    <property type="project" value="UniProtKB-SubCell"/>
</dbReference>
<comment type="similarity">
    <text evidence="7">Belongs to the binding-protein-dependent transport system permease family.</text>
</comment>
<evidence type="ECO:0000256" key="1">
    <source>
        <dbReference type="ARBA" id="ARBA00004651"/>
    </source>
</evidence>
<evidence type="ECO:0000259" key="8">
    <source>
        <dbReference type="PROSITE" id="PS50928"/>
    </source>
</evidence>
<feature type="transmembrane region" description="Helical" evidence="7">
    <location>
        <begin position="259"/>
        <end position="285"/>
    </location>
</feature>
<evidence type="ECO:0000256" key="3">
    <source>
        <dbReference type="ARBA" id="ARBA00022475"/>
    </source>
</evidence>
<dbReference type="Proteomes" id="UP000192343">
    <property type="component" value="Unassembled WGS sequence"/>
</dbReference>
<feature type="transmembrane region" description="Helical" evidence="7">
    <location>
        <begin position="205"/>
        <end position="224"/>
    </location>
</feature>
<dbReference type="OrthoDB" id="9806409at2"/>
<dbReference type="RefSeq" id="WP_083049916.1">
    <property type="nucleotide sequence ID" value="NZ_CAXXQO010000003.1"/>
</dbReference>
<dbReference type="PANTHER" id="PTHR43163">
    <property type="entry name" value="DIPEPTIDE TRANSPORT SYSTEM PERMEASE PROTEIN DPPB-RELATED"/>
    <property type="match status" value="1"/>
</dbReference>
<feature type="domain" description="ABC transmembrane type-1" evidence="8">
    <location>
        <begin position="95"/>
        <end position="328"/>
    </location>
</feature>
<gene>
    <name evidence="9" type="ORF">B4O97_08260</name>
</gene>
<feature type="transmembrane region" description="Helical" evidence="7">
    <location>
        <begin position="9"/>
        <end position="29"/>
    </location>
</feature>
<dbReference type="Pfam" id="PF00528">
    <property type="entry name" value="BPD_transp_1"/>
    <property type="match status" value="1"/>
</dbReference>
<protein>
    <submittedName>
        <fullName evidence="9">Peptide ABC transporter permease</fullName>
    </submittedName>
</protein>
<reference evidence="9 10" key="1">
    <citation type="submission" date="2017-03" db="EMBL/GenBank/DDBJ databases">
        <title>Draft Genome sequence of Marispirochaeta sp. strain JC444.</title>
        <authorList>
            <person name="Shivani Y."/>
            <person name="Subhash Y."/>
            <person name="Sasikala C."/>
            <person name="Ramana C."/>
        </authorList>
    </citation>
    <scope>NUCLEOTIDE SEQUENCE [LARGE SCALE GENOMIC DNA]</scope>
    <source>
        <strain evidence="9 10">JC444</strain>
    </source>
</reference>
<keyword evidence="5 7" id="KW-1133">Transmembrane helix</keyword>
<dbReference type="Pfam" id="PF19300">
    <property type="entry name" value="BPD_transp_1_N"/>
    <property type="match status" value="1"/>
</dbReference>
<dbReference type="PANTHER" id="PTHR43163:SF6">
    <property type="entry name" value="DIPEPTIDE TRANSPORT SYSTEM PERMEASE PROTEIN DPPB-RELATED"/>
    <property type="match status" value="1"/>
</dbReference>
<keyword evidence="2 7" id="KW-0813">Transport</keyword>
<evidence type="ECO:0000256" key="2">
    <source>
        <dbReference type="ARBA" id="ARBA00022448"/>
    </source>
</evidence>
<comment type="subcellular location">
    <subcellularLocation>
        <location evidence="1 7">Cell membrane</location>
        <topology evidence="1 7">Multi-pass membrane protein</topology>
    </subcellularLocation>
</comment>
<feature type="transmembrane region" description="Helical" evidence="7">
    <location>
        <begin position="101"/>
        <end position="122"/>
    </location>
</feature>
<name>A0A1Y1RYM2_9SPIO</name>
<dbReference type="PROSITE" id="PS50928">
    <property type="entry name" value="ABC_TM1"/>
    <property type="match status" value="1"/>
</dbReference>
<dbReference type="AlphaFoldDB" id="A0A1Y1RYM2"/>
<evidence type="ECO:0000313" key="9">
    <source>
        <dbReference type="EMBL" id="ORC35628.1"/>
    </source>
</evidence>
<keyword evidence="4 7" id="KW-0812">Transmembrane</keyword>
<sequence length="338" mass="37331">MGKYILKRLGLLIPTLLGVITLVFFMIALSPGDPARVMLGERASAEQLAKLRADMGLDRPLHEQYFSYLGRIAHLDLGKSITTGRPVVEEVLELFPATMELAFFAMLIASVAGIIIGVISATRRNTMVDYVSMVGALFGVSMPVFWLGLVLIMIFSVFFDLFPTGGRMNVRYYMDTITNFYLIDSLIAVFKTGDWHYLGSALKHLILPSVALGTIPLAIIARTTRSSMLEVLKQDYVKTARAAGIPERKVVYRYALKNALLPIITVIGIQFGLLLSGAILTETIFAWPGIGKWIYHSISARDYPAVQGGIIVISTVFVLINLLVDILYSVVNPKVRLK</sequence>
<dbReference type="GO" id="GO:0055085">
    <property type="term" value="P:transmembrane transport"/>
    <property type="evidence" value="ECO:0007669"/>
    <property type="project" value="InterPro"/>
</dbReference>
<keyword evidence="6 7" id="KW-0472">Membrane</keyword>
<proteinExistence type="inferred from homology"/>
<evidence type="ECO:0000256" key="5">
    <source>
        <dbReference type="ARBA" id="ARBA00022989"/>
    </source>
</evidence>
<evidence type="ECO:0000256" key="6">
    <source>
        <dbReference type="ARBA" id="ARBA00023136"/>
    </source>
</evidence>
<feature type="transmembrane region" description="Helical" evidence="7">
    <location>
        <begin position="134"/>
        <end position="159"/>
    </location>
</feature>
<accession>A0A1Y1RYM2</accession>
<dbReference type="EMBL" id="MWQY01000008">
    <property type="protein sequence ID" value="ORC35628.1"/>
    <property type="molecule type" value="Genomic_DNA"/>
</dbReference>
<evidence type="ECO:0000256" key="4">
    <source>
        <dbReference type="ARBA" id="ARBA00022692"/>
    </source>
</evidence>
<dbReference type="InterPro" id="IPR000515">
    <property type="entry name" value="MetI-like"/>
</dbReference>
<organism evidence="9 10">
    <name type="scientific">Marispirochaeta aestuarii</name>
    <dbReference type="NCBI Taxonomy" id="1963862"/>
    <lineage>
        <taxon>Bacteria</taxon>
        <taxon>Pseudomonadati</taxon>
        <taxon>Spirochaetota</taxon>
        <taxon>Spirochaetia</taxon>
        <taxon>Spirochaetales</taxon>
        <taxon>Spirochaetaceae</taxon>
        <taxon>Marispirochaeta</taxon>
    </lineage>
</organism>
<keyword evidence="3" id="KW-1003">Cell membrane</keyword>
<dbReference type="InterPro" id="IPR045621">
    <property type="entry name" value="BPD_transp_1_N"/>
</dbReference>